<evidence type="ECO:0000256" key="3">
    <source>
        <dbReference type="ARBA" id="ARBA00022630"/>
    </source>
</evidence>
<dbReference type="PROSITE" id="PS51257">
    <property type="entry name" value="PROKAR_LIPOPROTEIN"/>
    <property type="match status" value="1"/>
</dbReference>
<dbReference type="InterPro" id="IPR020946">
    <property type="entry name" value="Flavin_mOase-like"/>
</dbReference>
<dbReference type="KEGG" id="goe:100909326"/>
<evidence type="ECO:0000313" key="10">
    <source>
        <dbReference type="RefSeq" id="XP_018496831.1"/>
    </source>
</evidence>
<dbReference type="Pfam" id="PF00743">
    <property type="entry name" value="FMO-like"/>
    <property type="match status" value="2"/>
</dbReference>
<reference evidence="10" key="1">
    <citation type="submission" date="2025-08" db="UniProtKB">
        <authorList>
            <consortium name="RefSeq"/>
        </authorList>
    </citation>
    <scope>IDENTIFICATION</scope>
</reference>
<dbReference type="InterPro" id="IPR050346">
    <property type="entry name" value="FMO-like"/>
</dbReference>
<keyword evidence="5" id="KW-0521">NADP</keyword>
<comment type="cofactor">
    <cofactor evidence="1 8">
        <name>FAD</name>
        <dbReference type="ChEBI" id="CHEBI:57692"/>
    </cofactor>
</comment>
<keyword evidence="6 8" id="KW-0560">Oxidoreductase</keyword>
<dbReference type="InterPro" id="IPR036188">
    <property type="entry name" value="FAD/NAD-bd_sf"/>
</dbReference>
<dbReference type="PANTHER" id="PTHR23023">
    <property type="entry name" value="DIMETHYLANILINE MONOOXYGENASE"/>
    <property type="match status" value="1"/>
</dbReference>
<name>A0AAJ7L7S6_9ACAR</name>
<dbReference type="Gene3D" id="3.50.50.60">
    <property type="entry name" value="FAD/NAD(P)-binding domain"/>
    <property type="match status" value="2"/>
</dbReference>
<dbReference type="GO" id="GO:0004499">
    <property type="term" value="F:N,N-dimethylaniline monooxygenase activity"/>
    <property type="evidence" value="ECO:0007669"/>
    <property type="project" value="InterPro"/>
</dbReference>
<dbReference type="SUPFAM" id="SSF51905">
    <property type="entry name" value="FAD/NAD(P)-binding domain"/>
    <property type="match status" value="2"/>
</dbReference>
<sequence>MRVCVIGAGAAGLGCAYHLNKLSIDHVVYEQSDSVGGTWVYSEETDVHSSMYRDLRTNLPIEIMGYPGFPFPKRDKSFAHHSVVLDYFRNFYEENVAPSGNVSFNSKVTSVRREDSTWAVTCVVDGREKKTEFFTHVLVCNGKYSVPRVPEIDGVETFSGTIEHSHNYRQADAYRGKRVLIVGSGYSGIDIALEISIVADACFLSKRSRDPLRLPSRIVLKDNILRIRGSEVIFEGDSIEIDCIIYCTGYMISVPFLNDLVTVKEGYEVCDLYRQCLSIAQPTLALIGLPSFVIPCLVFDFQIRWVLAVFTGKWPLPSVDEMRKQCDENMTKRILCGRGDLKFTHNLRGIHLWNYLDTFASDGLGIVDPAIRRAYEATAAARTRSIENYRDELLLDIGASTISTQSFRPREETTLSESMGVECRMLFNELNKSKESNRRRAVLSRATLDRQS</sequence>
<comment type="similarity">
    <text evidence="2 8">Belongs to the FMO family.</text>
</comment>
<proteinExistence type="inferred from homology"/>
<dbReference type="GO" id="GO:0050661">
    <property type="term" value="F:NADP binding"/>
    <property type="evidence" value="ECO:0007669"/>
    <property type="project" value="InterPro"/>
</dbReference>
<gene>
    <name evidence="10" type="primary">LOC100909326</name>
</gene>
<dbReference type="RefSeq" id="XP_018496831.1">
    <property type="nucleotide sequence ID" value="XM_018641315.1"/>
</dbReference>
<keyword evidence="9" id="KW-1185">Reference proteome</keyword>
<evidence type="ECO:0000256" key="2">
    <source>
        <dbReference type="ARBA" id="ARBA00009183"/>
    </source>
</evidence>
<dbReference type="AlphaFoldDB" id="A0AAJ7L7S6"/>
<dbReference type="Proteomes" id="UP000694867">
    <property type="component" value="Unplaced"/>
</dbReference>
<evidence type="ECO:0000256" key="4">
    <source>
        <dbReference type="ARBA" id="ARBA00022827"/>
    </source>
</evidence>
<dbReference type="FunFam" id="3.50.50.60:FF:000138">
    <property type="entry name" value="Flavin-containing monooxygenase"/>
    <property type="match status" value="1"/>
</dbReference>
<keyword evidence="4 8" id="KW-0274">FAD</keyword>
<evidence type="ECO:0000256" key="8">
    <source>
        <dbReference type="RuleBase" id="RU361177"/>
    </source>
</evidence>
<evidence type="ECO:0000256" key="6">
    <source>
        <dbReference type="ARBA" id="ARBA00023002"/>
    </source>
</evidence>
<dbReference type="EC" id="1.-.-.-" evidence="8"/>
<dbReference type="GeneID" id="100909326"/>
<dbReference type="InterPro" id="IPR000960">
    <property type="entry name" value="Flavin_mOase"/>
</dbReference>
<dbReference type="GO" id="GO:0050660">
    <property type="term" value="F:flavin adenine dinucleotide binding"/>
    <property type="evidence" value="ECO:0007669"/>
    <property type="project" value="InterPro"/>
</dbReference>
<organism evidence="9 10">
    <name type="scientific">Galendromus occidentalis</name>
    <name type="common">western predatory mite</name>
    <dbReference type="NCBI Taxonomy" id="34638"/>
    <lineage>
        <taxon>Eukaryota</taxon>
        <taxon>Metazoa</taxon>
        <taxon>Ecdysozoa</taxon>
        <taxon>Arthropoda</taxon>
        <taxon>Chelicerata</taxon>
        <taxon>Arachnida</taxon>
        <taxon>Acari</taxon>
        <taxon>Parasitiformes</taxon>
        <taxon>Mesostigmata</taxon>
        <taxon>Gamasina</taxon>
        <taxon>Phytoseioidea</taxon>
        <taxon>Phytoseiidae</taxon>
        <taxon>Typhlodrominae</taxon>
        <taxon>Galendromus</taxon>
    </lineage>
</organism>
<evidence type="ECO:0000256" key="7">
    <source>
        <dbReference type="ARBA" id="ARBA00023033"/>
    </source>
</evidence>
<evidence type="ECO:0000313" key="9">
    <source>
        <dbReference type="Proteomes" id="UP000694867"/>
    </source>
</evidence>
<keyword evidence="7 8" id="KW-0503">Monooxygenase</keyword>
<evidence type="ECO:0000256" key="5">
    <source>
        <dbReference type="ARBA" id="ARBA00022857"/>
    </source>
</evidence>
<keyword evidence="3 8" id="KW-0285">Flavoprotein</keyword>
<evidence type="ECO:0000256" key="1">
    <source>
        <dbReference type="ARBA" id="ARBA00001974"/>
    </source>
</evidence>
<dbReference type="PRINTS" id="PR00370">
    <property type="entry name" value="FMOXYGENASE"/>
</dbReference>
<accession>A0AAJ7L7S6</accession>
<protein>
    <recommendedName>
        <fullName evidence="8">Flavin-containing monooxygenase</fullName>
        <ecNumber evidence="8">1.-.-.-</ecNumber>
    </recommendedName>
</protein>